<evidence type="ECO:0000313" key="3">
    <source>
        <dbReference type="EMBL" id="SFO05995.1"/>
    </source>
</evidence>
<sequence>MNPQPRVVKGQKIVGPARTAMAARLKRAYEKGAGIRALAESSGRSYGFVHQLLVEAGVHLRPRGGRHARTRPRRARADAEPAAD</sequence>
<feature type="region of interest" description="Disordered" evidence="1">
    <location>
        <begin position="62"/>
        <end position="84"/>
    </location>
</feature>
<name>A0A1I5E3A3_9PSEU</name>
<dbReference type="InterPro" id="IPR045745">
    <property type="entry name" value="HTH_58_Actinobacteria-type"/>
</dbReference>
<dbReference type="Proteomes" id="UP000199137">
    <property type="component" value="Unassembled WGS sequence"/>
</dbReference>
<feature type="domain" description="Helix-turn-helix" evidence="2">
    <location>
        <begin position="8"/>
        <end position="66"/>
    </location>
</feature>
<dbReference type="OrthoDB" id="3541261at2"/>
<organism evidence="3 4">
    <name type="scientific">Amycolatopsis rubida</name>
    <dbReference type="NCBI Taxonomy" id="112413"/>
    <lineage>
        <taxon>Bacteria</taxon>
        <taxon>Bacillati</taxon>
        <taxon>Actinomycetota</taxon>
        <taxon>Actinomycetes</taxon>
        <taxon>Pseudonocardiales</taxon>
        <taxon>Pseudonocardiaceae</taxon>
        <taxon>Amycolatopsis</taxon>
    </lineage>
</organism>
<dbReference type="AlphaFoldDB" id="A0A1I5E3A3"/>
<dbReference type="STRING" id="112413.SAMN05421854_101474"/>
<evidence type="ECO:0000313" key="4">
    <source>
        <dbReference type="Proteomes" id="UP000199137"/>
    </source>
</evidence>
<proteinExistence type="predicted"/>
<accession>A0A1I5E3A3</accession>
<gene>
    <name evidence="3" type="ORF">SAMN05421854_101474</name>
</gene>
<dbReference type="RefSeq" id="WP_093572054.1">
    <property type="nucleotide sequence ID" value="NZ_FOWC01000001.1"/>
</dbReference>
<evidence type="ECO:0000256" key="1">
    <source>
        <dbReference type="SAM" id="MobiDB-lite"/>
    </source>
</evidence>
<reference evidence="3 4" key="1">
    <citation type="submission" date="2016-10" db="EMBL/GenBank/DDBJ databases">
        <authorList>
            <person name="de Groot N.N."/>
        </authorList>
    </citation>
    <scope>NUCLEOTIDE SEQUENCE [LARGE SCALE GENOMIC DNA]</scope>
    <source>
        <strain evidence="3 4">DSM 44637</strain>
    </source>
</reference>
<dbReference type="EMBL" id="FOWC01000001">
    <property type="protein sequence ID" value="SFO05995.1"/>
    <property type="molecule type" value="Genomic_DNA"/>
</dbReference>
<dbReference type="Pfam" id="PF19575">
    <property type="entry name" value="HTH_58"/>
    <property type="match status" value="1"/>
</dbReference>
<evidence type="ECO:0000259" key="2">
    <source>
        <dbReference type="Pfam" id="PF19575"/>
    </source>
</evidence>
<feature type="compositionally biased region" description="Basic and acidic residues" evidence="1">
    <location>
        <begin position="75"/>
        <end position="84"/>
    </location>
</feature>
<feature type="compositionally biased region" description="Basic residues" evidence="1">
    <location>
        <begin position="62"/>
        <end position="74"/>
    </location>
</feature>
<protein>
    <recommendedName>
        <fullName evidence="2">Helix-turn-helix domain-containing protein</fullName>
    </recommendedName>
</protein>